<evidence type="ECO:0008006" key="3">
    <source>
        <dbReference type="Google" id="ProtNLM"/>
    </source>
</evidence>
<reference evidence="2" key="1">
    <citation type="submission" date="2020-02" db="EMBL/GenBank/DDBJ databases">
        <authorList>
            <person name="Meier V. D."/>
        </authorList>
    </citation>
    <scope>NUCLEOTIDE SEQUENCE</scope>
    <source>
        <strain evidence="2">AVDCRST_MAG21</strain>
    </source>
</reference>
<feature type="transmembrane region" description="Helical" evidence="1">
    <location>
        <begin position="81"/>
        <end position="106"/>
    </location>
</feature>
<evidence type="ECO:0000256" key="1">
    <source>
        <dbReference type="SAM" id="Phobius"/>
    </source>
</evidence>
<gene>
    <name evidence="2" type="ORF">AVDCRST_MAG21-930</name>
</gene>
<evidence type="ECO:0000313" key="2">
    <source>
        <dbReference type="EMBL" id="CAA9374291.1"/>
    </source>
</evidence>
<keyword evidence="1" id="KW-0812">Transmembrane</keyword>
<dbReference type="AlphaFoldDB" id="A0A6J4N135"/>
<feature type="transmembrane region" description="Helical" evidence="1">
    <location>
        <begin position="18"/>
        <end position="40"/>
    </location>
</feature>
<proteinExistence type="predicted"/>
<keyword evidence="1" id="KW-0472">Membrane</keyword>
<organism evidence="2">
    <name type="scientific">uncultured Nocardioidaceae bacterium</name>
    <dbReference type="NCBI Taxonomy" id="253824"/>
    <lineage>
        <taxon>Bacteria</taxon>
        <taxon>Bacillati</taxon>
        <taxon>Actinomycetota</taxon>
        <taxon>Actinomycetes</taxon>
        <taxon>Propionibacteriales</taxon>
        <taxon>Nocardioidaceae</taxon>
        <taxon>environmental samples</taxon>
    </lineage>
</organism>
<name>A0A6J4N135_9ACTN</name>
<dbReference type="EMBL" id="CADCUL010000103">
    <property type="protein sequence ID" value="CAA9374291.1"/>
    <property type="molecule type" value="Genomic_DNA"/>
</dbReference>
<feature type="transmembrane region" description="Helical" evidence="1">
    <location>
        <begin position="52"/>
        <end position="74"/>
    </location>
</feature>
<accession>A0A6J4N135</accession>
<keyword evidence="1" id="KW-1133">Transmembrane helix</keyword>
<sequence length="148" mass="14580">MDTTDGVDSLESVNASRLAVVAAIAAAVAWGLKALAIGLAGGLDKSPLESPLFVLGLISIVVAFAALGVGVAGGRSTAVKVVAGLAGVLVGLALSGLASALAAAVIPDSAGWVQAEAGLWFSALLALGLTVFWYRTHGADAALPRHSH</sequence>
<feature type="transmembrane region" description="Helical" evidence="1">
    <location>
        <begin position="118"/>
        <end position="136"/>
    </location>
</feature>
<protein>
    <recommendedName>
        <fullName evidence="3">Integral membrane protein</fullName>
    </recommendedName>
</protein>